<evidence type="ECO:0000313" key="11">
    <source>
        <dbReference type="Proteomes" id="UP001147653"/>
    </source>
</evidence>
<feature type="binding site" evidence="7">
    <location>
        <position position="201"/>
    </location>
    <ligand>
        <name>substrate</name>
    </ligand>
</feature>
<dbReference type="Pfam" id="PF01979">
    <property type="entry name" value="Amidohydro_1"/>
    <property type="match status" value="1"/>
</dbReference>
<keyword evidence="11" id="KW-1185">Reference proteome</keyword>
<evidence type="ECO:0000313" key="10">
    <source>
        <dbReference type="EMBL" id="MDA0180981.1"/>
    </source>
</evidence>
<evidence type="ECO:0000256" key="6">
    <source>
        <dbReference type="PIRSR" id="PIRSR038994-1"/>
    </source>
</evidence>
<dbReference type="AlphaFoldDB" id="A0A9X3S8Z6"/>
<evidence type="ECO:0000256" key="7">
    <source>
        <dbReference type="PIRSR" id="PIRSR038994-2"/>
    </source>
</evidence>
<dbReference type="InterPro" id="IPR003764">
    <property type="entry name" value="GlcNAc_6-P_deAcase"/>
</dbReference>
<dbReference type="SUPFAM" id="SSF51338">
    <property type="entry name" value="Composite domain of metallo-dependent hydrolases"/>
    <property type="match status" value="1"/>
</dbReference>
<organism evidence="10 11">
    <name type="scientific">Solirubrobacter phytolaccae</name>
    <dbReference type="NCBI Taxonomy" id="1404360"/>
    <lineage>
        <taxon>Bacteria</taxon>
        <taxon>Bacillati</taxon>
        <taxon>Actinomycetota</taxon>
        <taxon>Thermoleophilia</taxon>
        <taxon>Solirubrobacterales</taxon>
        <taxon>Solirubrobacteraceae</taxon>
        <taxon>Solirubrobacter</taxon>
    </lineage>
</organism>
<evidence type="ECO:0000256" key="3">
    <source>
        <dbReference type="ARBA" id="ARBA00022801"/>
    </source>
</evidence>
<dbReference type="InterPro" id="IPR006680">
    <property type="entry name" value="Amidohydro-rel"/>
</dbReference>
<dbReference type="EMBL" id="JAPDDP010000017">
    <property type="protein sequence ID" value="MDA0180981.1"/>
    <property type="molecule type" value="Genomic_DNA"/>
</dbReference>
<dbReference type="Proteomes" id="UP001147653">
    <property type="component" value="Unassembled WGS sequence"/>
</dbReference>
<dbReference type="NCBIfam" id="TIGR00221">
    <property type="entry name" value="nagA"/>
    <property type="match status" value="1"/>
</dbReference>
<accession>A0A9X3S8Z6</accession>
<feature type="domain" description="Amidohydrolase-related" evidence="9">
    <location>
        <begin position="31"/>
        <end position="349"/>
    </location>
</feature>
<feature type="binding site" evidence="7">
    <location>
        <begin position="193"/>
        <end position="194"/>
    </location>
    <ligand>
        <name>substrate</name>
    </ligand>
</feature>
<dbReference type="InterPro" id="IPR011059">
    <property type="entry name" value="Metal-dep_hydrolase_composite"/>
</dbReference>
<dbReference type="SUPFAM" id="SSF51556">
    <property type="entry name" value="Metallo-dependent hydrolases"/>
    <property type="match status" value="1"/>
</dbReference>
<keyword evidence="4 5" id="KW-0119">Carbohydrate metabolism</keyword>
<feature type="binding site" evidence="7">
    <location>
        <begin position="280"/>
        <end position="282"/>
    </location>
    <ligand>
        <name>substrate</name>
    </ligand>
</feature>
<proteinExistence type="inferred from homology"/>
<evidence type="ECO:0000256" key="1">
    <source>
        <dbReference type="ARBA" id="ARBA00010716"/>
    </source>
</evidence>
<evidence type="ECO:0000256" key="8">
    <source>
        <dbReference type="PIRSR" id="PIRSR038994-3"/>
    </source>
</evidence>
<comment type="caution">
    <text evidence="10">The sequence shown here is derived from an EMBL/GenBank/DDBJ whole genome shotgun (WGS) entry which is preliminary data.</text>
</comment>
<dbReference type="GO" id="GO:0008448">
    <property type="term" value="F:N-acetylglucosamine-6-phosphate deacetylase activity"/>
    <property type="evidence" value="ECO:0007669"/>
    <property type="project" value="UniProtKB-EC"/>
</dbReference>
<feature type="active site" description="Proton donor/acceptor" evidence="6">
    <location>
        <position position="247"/>
    </location>
</feature>
<dbReference type="RefSeq" id="WP_270025292.1">
    <property type="nucleotide sequence ID" value="NZ_JAPDDP010000017.1"/>
</dbReference>
<protein>
    <submittedName>
        <fullName evidence="10">N-acetylglucosamine-6-phosphate deacetylase</fullName>
        <ecNumber evidence="10">3.5.1.25</ecNumber>
    </submittedName>
</protein>
<dbReference type="GO" id="GO:0006046">
    <property type="term" value="P:N-acetylglucosamine catabolic process"/>
    <property type="evidence" value="ECO:0007669"/>
    <property type="project" value="TreeGrafter"/>
</dbReference>
<dbReference type="Gene3D" id="3.20.20.140">
    <property type="entry name" value="Metal-dependent hydrolases"/>
    <property type="match status" value="1"/>
</dbReference>
<dbReference type="EC" id="3.5.1.25" evidence="10"/>
<evidence type="ECO:0000259" key="9">
    <source>
        <dbReference type="Pfam" id="PF01979"/>
    </source>
</evidence>
<dbReference type="PANTHER" id="PTHR11113">
    <property type="entry name" value="N-ACETYLGLUCOSAMINE-6-PHOSPHATE DEACETYLASE"/>
    <property type="match status" value="1"/>
</dbReference>
<dbReference type="InterPro" id="IPR032466">
    <property type="entry name" value="Metal_Hydrolase"/>
</dbReference>
<feature type="binding site" evidence="8">
    <location>
        <position position="169"/>
    </location>
    <ligand>
        <name>Zn(2+)</name>
        <dbReference type="ChEBI" id="CHEBI:29105"/>
    </ligand>
</feature>
<dbReference type="Gene3D" id="2.30.40.10">
    <property type="entry name" value="Urease, subunit C, domain 1"/>
    <property type="match status" value="1"/>
</dbReference>
<comment type="cofactor">
    <cofactor evidence="8">
        <name>a divalent metal cation</name>
        <dbReference type="ChEBI" id="CHEBI:60240"/>
    </cofactor>
    <text evidence="8">Binds 1 divalent metal cation per subunit.</text>
</comment>
<feature type="binding site" evidence="8">
    <location>
        <position position="190"/>
    </location>
    <ligand>
        <name>Zn(2+)</name>
        <dbReference type="ChEBI" id="CHEBI:29105"/>
    </ligand>
</feature>
<sequence length="356" mass="36599">MDRTFVPGDVAIDGGAIVEVGLASSNGSGIAAPGFIDLQVNGFAGVDLMATDHEGYVRVGEALLATGTTAFQPTFVTAPESVLLDALRAMPVGGIGARVLGAHLEGPFLSPRRTGVHDPSHLSAPDVALLRRLLDVAPVSQMTVAPELPGAFELVDELVARGITVSAGHTDATAAEAHLGFDRGITTVTHLFNAMRPSTSRDPSVGFAALARHDVLVQMIVDLHHVAPDTVRVAWNAAGGRLALVTDAAPAAGMGDGEFVLGGRRIEAEDGVVRGPEGQLAGSALTMIEAVRNLHSLGVSLEAALAAASAVPARIAGRPDLGRLVPGAPADVVVLDDRLEIRQVLVDGRERVGGRS</sequence>
<dbReference type="PANTHER" id="PTHR11113:SF14">
    <property type="entry name" value="N-ACETYLGLUCOSAMINE-6-PHOSPHATE DEACETYLASE"/>
    <property type="match status" value="1"/>
</dbReference>
<dbReference type="PIRSF" id="PIRSF038994">
    <property type="entry name" value="NagA"/>
    <property type="match status" value="1"/>
</dbReference>
<name>A0A9X3S8Z6_9ACTN</name>
<gene>
    <name evidence="10" type="primary">nagA</name>
    <name evidence="10" type="ORF">OJ997_11800</name>
</gene>
<evidence type="ECO:0000256" key="5">
    <source>
        <dbReference type="PIRNR" id="PIRNR038994"/>
    </source>
</evidence>
<comment type="similarity">
    <text evidence="1 5">Belongs to the metallo-dependent hydrolases superfamily. NagA family.</text>
</comment>
<keyword evidence="3 5" id="KW-0378">Hydrolase</keyword>
<evidence type="ECO:0000256" key="2">
    <source>
        <dbReference type="ARBA" id="ARBA00022723"/>
    </source>
</evidence>
<feature type="binding site" evidence="8">
    <location>
        <position position="105"/>
    </location>
    <ligand>
        <name>Zn(2+)</name>
        <dbReference type="ChEBI" id="CHEBI:29105"/>
    </ligand>
</feature>
<feature type="binding site" evidence="7">
    <location>
        <position position="225"/>
    </location>
    <ligand>
        <name>substrate</name>
    </ligand>
</feature>
<keyword evidence="2 8" id="KW-0479">Metal-binding</keyword>
<reference evidence="10" key="1">
    <citation type="submission" date="2022-10" db="EMBL/GenBank/DDBJ databases">
        <title>The WGS of Solirubrobacter phytolaccae KCTC 29190.</title>
        <authorList>
            <person name="Jiang Z."/>
        </authorList>
    </citation>
    <scope>NUCLEOTIDE SEQUENCE</scope>
    <source>
        <strain evidence="10">KCTC 29190</strain>
    </source>
</reference>
<feature type="binding site" evidence="7">
    <location>
        <position position="116"/>
    </location>
    <ligand>
        <name>substrate</name>
    </ligand>
</feature>
<dbReference type="GO" id="GO:0046872">
    <property type="term" value="F:metal ion binding"/>
    <property type="evidence" value="ECO:0007669"/>
    <property type="project" value="UniProtKB-KW"/>
</dbReference>
<evidence type="ECO:0000256" key="4">
    <source>
        <dbReference type="ARBA" id="ARBA00023277"/>
    </source>
</evidence>